<evidence type="ECO:0008006" key="3">
    <source>
        <dbReference type="Google" id="ProtNLM"/>
    </source>
</evidence>
<accession>A0A6J4KY75</accession>
<organism evidence="2">
    <name type="scientific">uncultured Frankineae bacterium</name>
    <dbReference type="NCBI Taxonomy" id="437475"/>
    <lineage>
        <taxon>Bacteria</taxon>
        <taxon>Bacillati</taxon>
        <taxon>Actinomycetota</taxon>
        <taxon>Actinomycetes</taxon>
        <taxon>Frankiales</taxon>
        <taxon>environmental samples</taxon>
    </lineage>
</organism>
<keyword evidence="1" id="KW-0472">Membrane</keyword>
<feature type="transmembrane region" description="Helical" evidence="1">
    <location>
        <begin position="179"/>
        <end position="199"/>
    </location>
</feature>
<feature type="transmembrane region" description="Helical" evidence="1">
    <location>
        <begin position="65"/>
        <end position="85"/>
    </location>
</feature>
<protein>
    <recommendedName>
        <fullName evidence="3">Integral membrane protein</fullName>
    </recommendedName>
</protein>
<keyword evidence="1" id="KW-1133">Transmembrane helix</keyword>
<reference evidence="2" key="1">
    <citation type="submission" date="2020-02" db="EMBL/GenBank/DDBJ databases">
        <authorList>
            <person name="Meier V. D."/>
        </authorList>
    </citation>
    <scope>NUCLEOTIDE SEQUENCE</scope>
    <source>
        <strain evidence="2">AVDCRST_MAG07</strain>
    </source>
</reference>
<evidence type="ECO:0000256" key="1">
    <source>
        <dbReference type="SAM" id="Phobius"/>
    </source>
</evidence>
<proteinExistence type="predicted"/>
<gene>
    <name evidence="2" type="ORF">AVDCRST_MAG07-1572</name>
</gene>
<feature type="transmembrane region" description="Helical" evidence="1">
    <location>
        <begin position="205"/>
        <end position="222"/>
    </location>
</feature>
<sequence length="224" mass="22591">MTAQLAHPAPVQPAPTAPPLRLGRLGAAALVVGAALNTGQAVLTRALSSGDSPAARLADADAHPVAVLLMVLGGMLGVVLLLVGLQSVARALRPSAPRAAQAGAVLTFAGALGFFGVHVLMLVTYALAGLDDRAAALTVLDHLDSAPLVLVLVAPFLLGMFGGLLALTVGLFRTAGVPRWVPVCWALFLPLDLLAAGAAPVDPHWLFLAGAVGLVVTARAAAKR</sequence>
<evidence type="ECO:0000313" key="2">
    <source>
        <dbReference type="EMBL" id="CAA9317543.1"/>
    </source>
</evidence>
<feature type="transmembrane region" description="Helical" evidence="1">
    <location>
        <begin position="105"/>
        <end position="128"/>
    </location>
</feature>
<dbReference type="EMBL" id="CADCUB010000052">
    <property type="protein sequence ID" value="CAA9317543.1"/>
    <property type="molecule type" value="Genomic_DNA"/>
</dbReference>
<name>A0A6J4KY75_9ACTN</name>
<keyword evidence="1" id="KW-0812">Transmembrane</keyword>
<feature type="transmembrane region" description="Helical" evidence="1">
    <location>
        <begin position="148"/>
        <end position="172"/>
    </location>
</feature>
<dbReference type="AlphaFoldDB" id="A0A6J4KY75"/>